<gene>
    <name evidence="1" type="ORF">HRJ53_27925</name>
</gene>
<dbReference type="Proteomes" id="UP000567293">
    <property type="component" value="Unassembled WGS sequence"/>
</dbReference>
<evidence type="ECO:0000313" key="1">
    <source>
        <dbReference type="EMBL" id="MBA0088834.1"/>
    </source>
</evidence>
<keyword evidence="2" id="KW-1185">Reference proteome</keyword>
<reference evidence="1" key="1">
    <citation type="submission" date="2020-06" db="EMBL/GenBank/DDBJ databases">
        <title>Legume-microbial interactions unlock mineral nutrients during tropical forest succession.</title>
        <authorList>
            <person name="Epihov D.Z."/>
        </authorList>
    </citation>
    <scope>NUCLEOTIDE SEQUENCE [LARGE SCALE GENOMIC DNA]</scope>
    <source>
        <strain evidence="1">Pan2503</strain>
    </source>
</reference>
<organism evidence="1 2">
    <name type="scientific">Candidatus Acidiferrum panamense</name>
    <dbReference type="NCBI Taxonomy" id="2741543"/>
    <lineage>
        <taxon>Bacteria</taxon>
        <taxon>Pseudomonadati</taxon>
        <taxon>Acidobacteriota</taxon>
        <taxon>Terriglobia</taxon>
        <taxon>Candidatus Acidiferrales</taxon>
        <taxon>Candidatus Acidiferrum</taxon>
    </lineage>
</organism>
<dbReference type="AlphaFoldDB" id="A0A7V8NWK4"/>
<dbReference type="EMBL" id="JACDQQ010002703">
    <property type="protein sequence ID" value="MBA0088834.1"/>
    <property type="molecule type" value="Genomic_DNA"/>
</dbReference>
<proteinExistence type="predicted"/>
<comment type="caution">
    <text evidence="1">The sequence shown here is derived from an EMBL/GenBank/DDBJ whole genome shotgun (WGS) entry which is preliminary data.</text>
</comment>
<protein>
    <submittedName>
        <fullName evidence="1">Uncharacterized protein</fullName>
    </submittedName>
</protein>
<name>A0A7V8NWK4_9BACT</name>
<evidence type="ECO:0000313" key="2">
    <source>
        <dbReference type="Proteomes" id="UP000567293"/>
    </source>
</evidence>
<accession>A0A7V8NWK4</accession>
<sequence length="71" mass="7526">MYVPLGVSFPPLWLVAAQPPGKMSNAHVLKTNPGTNLWRLDLRRVAPSPTIPPSGNNRPGYGPAIPIIGAS</sequence>